<dbReference type="PANTHER" id="PTHR41328:SF2">
    <property type="entry name" value="TERMINASE SMALL SUBUNIT"/>
    <property type="match status" value="1"/>
</dbReference>
<reference evidence="3 4" key="1">
    <citation type="submission" date="2018-08" db="EMBL/GenBank/DDBJ databases">
        <title>Fulvimarina sp. 85, whole genome shotgun sequence.</title>
        <authorList>
            <person name="Tuo L."/>
        </authorList>
    </citation>
    <scope>NUCLEOTIDE SEQUENCE [LARGE SCALE GENOMIC DNA]</scope>
    <source>
        <strain evidence="3 4">85</strain>
    </source>
</reference>
<sequence length="237" mass="26326">MTDKLTPKQARFVEEYLVDLNATQASIRAGYSDKTAYSIGHELLGKPEIQAAIAAAQTARSERTEITADMVLQHWWAIATAEANELSQLRRVNCRHCWGENHGYQWREGEYQIACDEAVKAEKALPDEAGGFGFDPTRPAHPDCPECAGEGEEAVFFADTRKLTGAARKLYAGVKKTKDGLELKTRDQDKAMELVARHLGMFVDKSEVEVKHAYSELSDDELAAEIDRLQAQNTPKG</sequence>
<dbReference type="InterPro" id="IPR038713">
    <property type="entry name" value="Terminase_Gp1_N_sf"/>
</dbReference>
<dbReference type="InterPro" id="IPR052404">
    <property type="entry name" value="SPP1-like_terminase"/>
</dbReference>
<name>A0A371X717_9HYPH</name>
<dbReference type="Proteomes" id="UP000264310">
    <property type="component" value="Unassembled WGS sequence"/>
</dbReference>
<evidence type="ECO:0000256" key="1">
    <source>
        <dbReference type="ARBA" id="ARBA00022612"/>
    </source>
</evidence>
<keyword evidence="2" id="KW-0231">Viral genome packaging</keyword>
<accession>A0A371X717</accession>
<dbReference type="GO" id="GO:0051276">
    <property type="term" value="P:chromosome organization"/>
    <property type="evidence" value="ECO:0007669"/>
    <property type="project" value="InterPro"/>
</dbReference>
<dbReference type="AlphaFoldDB" id="A0A371X717"/>
<evidence type="ECO:0000313" key="3">
    <source>
        <dbReference type="EMBL" id="RFC65006.1"/>
    </source>
</evidence>
<evidence type="ECO:0000256" key="2">
    <source>
        <dbReference type="ARBA" id="ARBA00023219"/>
    </source>
</evidence>
<protein>
    <submittedName>
        <fullName evidence="3">Terminase small subunit</fullName>
    </submittedName>
</protein>
<dbReference type="EMBL" id="QURL01000002">
    <property type="protein sequence ID" value="RFC65006.1"/>
    <property type="molecule type" value="Genomic_DNA"/>
</dbReference>
<dbReference type="PANTHER" id="PTHR41328">
    <property type="entry name" value="TERMINASE SMALL SUBUNIT-RELATED"/>
    <property type="match status" value="1"/>
</dbReference>
<keyword evidence="4" id="KW-1185">Reference proteome</keyword>
<comment type="caution">
    <text evidence="3">The sequence shown here is derived from an EMBL/GenBank/DDBJ whole genome shotgun (WGS) entry which is preliminary data.</text>
</comment>
<dbReference type="Gene3D" id="1.10.10.1400">
    <property type="entry name" value="Terminase, small subunit, N-terminal DNA-binding domain, HTH motif"/>
    <property type="match status" value="1"/>
</dbReference>
<proteinExistence type="predicted"/>
<dbReference type="RefSeq" id="WP_116681904.1">
    <property type="nucleotide sequence ID" value="NZ_QURL01000002.1"/>
</dbReference>
<evidence type="ECO:0000313" key="4">
    <source>
        <dbReference type="Proteomes" id="UP000264310"/>
    </source>
</evidence>
<dbReference type="Pfam" id="PF03592">
    <property type="entry name" value="Terminase_2"/>
    <property type="match status" value="1"/>
</dbReference>
<dbReference type="OrthoDB" id="8227562at2"/>
<organism evidence="3 4">
    <name type="scientific">Fulvimarina endophytica</name>
    <dbReference type="NCBI Taxonomy" id="2293836"/>
    <lineage>
        <taxon>Bacteria</taxon>
        <taxon>Pseudomonadati</taxon>
        <taxon>Pseudomonadota</taxon>
        <taxon>Alphaproteobacteria</taxon>
        <taxon>Hyphomicrobiales</taxon>
        <taxon>Aurantimonadaceae</taxon>
        <taxon>Fulvimarina</taxon>
    </lineage>
</organism>
<gene>
    <name evidence="3" type="ORF">DYI37_03835</name>
</gene>
<keyword evidence="1" id="KW-1188">Viral release from host cell</keyword>
<dbReference type="InterPro" id="IPR005335">
    <property type="entry name" value="Terminase_ssu"/>
</dbReference>